<dbReference type="EMBL" id="VSRR010000478">
    <property type="protein sequence ID" value="MPC16097.1"/>
    <property type="molecule type" value="Genomic_DNA"/>
</dbReference>
<protein>
    <submittedName>
        <fullName evidence="1">Uncharacterized protein</fullName>
    </submittedName>
</protein>
<dbReference type="AlphaFoldDB" id="A0A5B7D224"/>
<sequence length="103" mass="11531">MKSKASVHGFLGEAKTRSEDHRFIRDGHEDRQGHFPISDSFLLAKKLDEKVGSSVGAATPAGIEHFFKTKSYVTGILEEYGSAVQIPPMETTIEDIKRRSIRR</sequence>
<comment type="caution">
    <text evidence="1">The sequence shown here is derived from an EMBL/GenBank/DDBJ whole genome shotgun (WGS) entry which is preliminary data.</text>
</comment>
<proteinExistence type="predicted"/>
<organism evidence="1 2">
    <name type="scientific">Portunus trituberculatus</name>
    <name type="common">Swimming crab</name>
    <name type="synonym">Neptunus trituberculatus</name>
    <dbReference type="NCBI Taxonomy" id="210409"/>
    <lineage>
        <taxon>Eukaryota</taxon>
        <taxon>Metazoa</taxon>
        <taxon>Ecdysozoa</taxon>
        <taxon>Arthropoda</taxon>
        <taxon>Crustacea</taxon>
        <taxon>Multicrustacea</taxon>
        <taxon>Malacostraca</taxon>
        <taxon>Eumalacostraca</taxon>
        <taxon>Eucarida</taxon>
        <taxon>Decapoda</taxon>
        <taxon>Pleocyemata</taxon>
        <taxon>Brachyura</taxon>
        <taxon>Eubrachyura</taxon>
        <taxon>Portunoidea</taxon>
        <taxon>Portunidae</taxon>
        <taxon>Portuninae</taxon>
        <taxon>Portunus</taxon>
    </lineage>
</organism>
<evidence type="ECO:0000313" key="2">
    <source>
        <dbReference type="Proteomes" id="UP000324222"/>
    </source>
</evidence>
<reference evidence="1 2" key="1">
    <citation type="submission" date="2019-05" db="EMBL/GenBank/DDBJ databases">
        <title>Another draft genome of Portunus trituberculatus and its Hox gene families provides insights of decapod evolution.</title>
        <authorList>
            <person name="Jeong J.-H."/>
            <person name="Song I."/>
            <person name="Kim S."/>
            <person name="Choi T."/>
            <person name="Kim D."/>
            <person name="Ryu S."/>
            <person name="Kim W."/>
        </authorList>
    </citation>
    <scope>NUCLEOTIDE SEQUENCE [LARGE SCALE GENOMIC DNA]</scope>
    <source>
        <tissue evidence="1">Muscle</tissue>
    </source>
</reference>
<dbReference type="Proteomes" id="UP000324222">
    <property type="component" value="Unassembled WGS sequence"/>
</dbReference>
<evidence type="ECO:0000313" key="1">
    <source>
        <dbReference type="EMBL" id="MPC16097.1"/>
    </source>
</evidence>
<accession>A0A5B7D224</accession>
<gene>
    <name evidence="1" type="ORF">E2C01_008912</name>
</gene>
<name>A0A5B7D224_PORTR</name>
<keyword evidence="2" id="KW-1185">Reference proteome</keyword>